<dbReference type="AlphaFoldDB" id="A0A9N8NBA8"/>
<name>A0A9N8NBA8_9BURK</name>
<dbReference type="PANTHER" id="PTHR40943">
    <property type="entry name" value="CYTOPLASMIC PROTEIN-RELATED"/>
    <property type="match status" value="1"/>
</dbReference>
<dbReference type="CDD" id="cd02227">
    <property type="entry name" value="cupin_TM1112-like"/>
    <property type="match status" value="1"/>
</dbReference>
<evidence type="ECO:0000313" key="3">
    <source>
        <dbReference type="Proteomes" id="UP000675121"/>
    </source>
</evidence>
<accession>A0A9N8NBA8</accession>
<evidence type="ECO:0000259" key="1">
    <source>
        <dbReference type="Pfam" id="PF05899"/>
    </source>
</evidence>
<reference evidence="2" key="1">
    <citation type="submission" date="2021-02" db="EMBL/GenBank/DDBJ databases">
        <authorList>
            <person name="Vanwijnsberghe S."/>
        </authorList>
    </citation>
    <scope>NUCLEOTIDE SEQUENCE</scope>
    <source>
        <strain evidence="2">R-70211</strain>
    </source>
</reference>
<dbReference type="EMBL" id="CAJNAS010000024">
    <property type="protein sequence ID" value="CAE6952427.1"/>
    <property type="molecule type" value="Genomic_DNA"/>
</dbReference>
<dbReference type="Pfam" id="PF05899">
    <property type="entry name" value="Cupin_3"/>
    <property type="match status" value="1"/>
</dbReference>
<proteinExistence type="predicted"/>
<keyword evidence="3" id="KW-1185">Reference proteome</keyword>
<evidence type="ECO:0000313" key="2">
    <source>
        <dbReference type="EMBL" id="CAE6952427.1"/>
    </source>
</evidence>
<dbReference type="Gene3D" id="2.60.120.10">
    <property type="entry name" value="Jelly Rolls"/>
    <property type="match status" value="1"/>
</dbReference>
<dbReference type="Proteomes" id="UP000675121">
    <property type="component" value="Unassembled WGS sequence"/>
</dbReference>
<dbReference type="InterPro" id="IPR011051">
    <property type="entry name" value="RmlC_Cupin_sf"/>
</dbReference>
<comment type="caution">
    <text evidence="2">The sequence shown here is derived from an EMBL/GenBank/DDBJ whole genome shotgun (WGS) entry which is preliminary data.</text>
</comment>
<sequence length="135" mass="15300">MADISNIVEFSKEEGELIQYRVPRGKLLSGNPLQTLTHRFISPCGRFSCGTWESTAGHWEVEYDEEEYCEILSGMSVVRDRAGQEKVFRTGDRFVIPRGFSGTWEVVESCRKIYVSHAPRADALPESISSDHNVE</sequence>
<dbReference type="PANTHER" id="PTHR40943:SF2">
    <property type="entry name" value="(S)-UREIDOGLYCINE AMINOHYDROLASE CUPIN DOMAIN-CONTAINING PROTEIN"/>
    <property type="match status" value="1"/>
</dbReference>
<dbReference type="SUPFAM" id="SSF51182">
    <property type="entry name" value="RmlC-like cupins"/>
    <property type="match status" value="1"/>
</dbReference>
<feature type="domain" description="(S)-ureidoglycine aminohydrolase cupin" evidence="1">
    <location>
        <begin position="42"/>
        <end position="114"/>
    </location>
</feature>
<gene>
    <name evidence="2" type="ORF">R70211_06347</name>
</gene>
<dbReference type="RefSeq" id="WP_201081627.1">
    <property type="nucleotide sequence ID" value="NZ_CAJNAS010000024.1"/>
</dbReference>
<dbReference type="InterPro" id="IPR014710">
    <property type="entry name" value="RmlC-like_jellyroll"/>
</dbReference>
<organism evidence="2 3">
    <name type="scientific">Paraburkholderia domus</name>
    <dbReference type="NCBI Taxonomy" id="2793075"/>
    <lineage>
        <taxon>Bacteria</taxon>
        <taxon>Pseudomonadati</taxon>
        <taxon>Pseudomonadota</taxon>
        <taxon>Betaproteobacteria</taxon>
        <taxon>Burkholderiales</taxon>
        <taxon>Burkholderiaceae</taxon>
        <taxon>Paraburkholderia</taxon>
    </lineage>
</organism>
<protein>
    <recommendedName>
        <fullName evidence="1">(S)-ureidoglycine aminohydrolase cupin domain-containing protein</fullName>
    </recommendedName>
</protein>
<dbReference type="InterPro" id="IPR008579">
    <property type="entry name" value="UGlyAH_Cupin_dom"/>
</dbReference>